<name>A0AAE3EG34_9SPIR</name>
<feature type="chain" id="PRO_5041927728" evidence="1">
    <location>
        <begin position="22"/>
        <end position="194"/>
    </location>
</feature>
<keyword evidence="3" id="KW-1185">Reference proteome</keyword>
<dbReference type="PROSITE" id="PS51257">
    <property type="entry name" value="PROKAR_LIPOPROTEIN"/>
    <property type="match status" value="1"/>
</dbReference>
<dbReference type="RefSeq" id="WP_230754347.1">
    <property type="nucleotide sequence ID" value="NZ_JAINWA010000001.1"/>
</dbReference>
<dbReference type="AlphaFoldDB" id="A0AAE3EG34"/>
<reference evidence="2" key="1">
    <citation type="submission" date="2021-08" db="EMBL/GenBank/DDBJ databases">
        <title>Comparative analyses of Brucepasteria parasyntrophica and Teretinema zuelzerae.</title>
        <authorList>
            <person name="Song Y."/>
            <person name="Brune A."/>
        </authorList>
    </citation>
    <scope>NUCLEOTIDE SEQUENCE</scope>
    <source>
        <strain evidence="2">DSM 1903</strain>
    </source>
</reference>
<evidence type="ECO:0000313" key="2">
    <source>
        <dbReference type="EMBL" id="MCD1654275.1"/>
    </source>
</evidence>
<evidence type="ECO:0000256" key="1">
    <source>
        <dbReference type="SAM" id="SignalP"/>
    </source>
</evidence>
<keyword evidence="1" id="KW-0732">Signal</keyword>
<gene>
    <name evidence="2" type="ORF">K7J14_06105</name>
</gene>
<sequence>MKRKNVFGLLMVAACSALLSAELPGTIEKIPLFKGMVLESEETAPADGELLLGIVRTYTVNAAPEEVLAFYEKALAIRERFGESGDQNDLKVKEFVPPSMQVYFWDENYFIDGDFGEGGSSNRGWMKKELSKRIKDREGYWVQNASALWYYRDTANTLTELQVMLDDLSINEDEGTYRLRTQVAIRVVRYTYGF</sequence>
<proteinExistence type="predicted"/>
<protein>
    <submittedName>
        <fullName evidence="2">Uncharacterized protein</fullName>
    </submittedName>
</protein>
<organism evidence="2 3">
    <name type="scientific">Teretinema zuelzerae</name>
    <dbReference type="NCBI Taxonomy" id="156"/>
    <lineage>
        <taxon>Bacteria</taxon>
        <taxon>Pseudomonadati</taxon>
        <taxon>Spirochaetota</taxon>
        <taxon>Spirochaetia</taxon>
        <taxon>Spirochaetales</taxon>
        <taxon>Treponemataceae</taxon>
        <taxon>Teretinema</taxon>
    </lineage>
</organism>
<comment type="caution">
    <text evidence="2">The sequence shown here is derived from an EMBL/GenBank/DDBJ whole genome shotgun (WGS) entry which is preliminary data.</text>
</comment>
<dbReference type="EMBL" id="JAINWA010000001">
    <property type="protein sequence ID" value="MCD1654275.1"/>
    <property type="molecule type" value="Genomic_DNA"/>
</dbReference>
<dbReference type="Proteomes" id="UP001198163">
    <property type="component" value="Unassembled WGS sequence"/>
</dbReference>
<feature type="signal peptide" evidence="1">
    <location>
        <begin position="1"/>
        <end position="21"/>
    </location>
</feature>
<accession>A0AAE3EG34</accession>
<evidence type="ECO:0000313" key="3">
    <source>
        <dbReference type="Proteomes" id="UP001198163"/>
    </source>
</evidence>